<organism evidence="1 2">
    <name type="scientific">Coccidioides immitis H538.4</name>
    <dbReference type="NCBI Taxonomy" id="396776"/>
    <lineage>
        <taxon>Eukaryota</taxon>
        <taxon>Fungi</taxon>
        <taxon>Dikarya</taxon>
        <taxon>Ascomycota</taxon>
        <taxon>Pezizomycotina</taxon>
        <taxon>Eurotiomycetes</taxon>
        <taxon>Eurotiomycetidae</taxon>
        <taxon>Onygenales</taxon>
        <taxon>Onygenaceae</taxon>
        <taxon>Coccidioides</taxon>
    </lineage>
</organism>
<dbReference type="STRING" id="396776.A0A0J8RL99"/>
<dbReference type="VEuPathDB" id="FungiDB:CIHG_03193"/>
<evidence type="ECO:0000313" key="1">
    <source>
        <dbReference type="EMBL" id="KMU85411.1"/>
    </source>
</evidence>
<reference evidence="2" key="1">
    <citation type="journal article" date="2010" name="Genome Res.">
        <title>Population genomic sequencing of Coccidioides fungi reveals recent hybridization and transposon control.</title>
        <authorList>
            <person name="Neafsey D.E."/>
            <person name="Barker B.M."/>
            <person name="Sharpton T.J."/>
            <person name="Stajich J.E."/>
            <person name="Park D.J."/>
            <person name="Whiston E."/>
            <person name="Hung C.-Y."/>
            <person name="McMahan C."/>
            <person name="White J."/>
            <person name="Sykes S."/>
            <person name="Heiman D."/>
            <person name="Young S."/>
            <person name="Zeng Q."/>
            <person name="Abouelleil A."/>
            <person name="Aftuck L."/>
            <person name="Bessette D."/>
            <person name="Brown A."/>
            <person name="FitzGerald M."/>
            <person name="Lui A."/>
            <person name="Macdonald J.P."/>
            <person name="Priest M."/>
            <person name="Orbach M.J."/>
            <person name="Galgiani J.N."/>
            <person name="Kirkland T.N."/>
            <person name="Cole G.T."/>
            <person name="Birren B.W."/>
            <person name="Henn M.R."/>
            <person name="Taylor J.W."/>
            <person name="Rounsley S.D."/>
        </authorList>
    </citation>
    <scope>NUCLEOTIDE SEQUENCE [LARGE SCALE GENOMIC DNA]</scope>
    <source>
        <strain evidence="2">H538.4</strain>
    </source>
</reference>
<dbReference type="Proteomes" id="UP000054563">
    <property type="component" value="Unassembled WGS sequence"/>
</dbReference>
<dbReference type="AlphaFoldDB" id="A0A0J8RL99"/>
<accession>A0A0J8RL99</accession>
<name>A0A0J8RL99_COCIT</name>
<sequence>MHDKRVWEIFKQNTDMDDIVLTLLLRDPRSAVRQDIAGIIFALCGMSPSQKQSSKASPKELGLSEKLETTTGIDIVGTLWKSLTSLIPRSIEFPRTAQQFFEVALVVFQTVGSLSPEDLVFGDYLKQWGNVLLCHRSHEFVGREPMDCIVLGFAHLLKKCMELSQPKSIIADTR</sequence>
<evidence type="ECO:0000313" key="2">
    <source>
        <dbReference type="Proteomes" id="UP000054563"/>
    </source>
</evidence>
<dbReference type="EMBL" id="DS016988">
    <property type="protein sequence ID" value="KMU85411.1"/>
    <property type="molecule type" value="Genomic_DNA"/>
</dbReference>
<gene>
    <name evidence="1" type="ORF">CIHG_03193</name>
</gene>
<protein>
    <submittedName>
        <fullName evidence="1">Uncharacterized protein</fullName>
    </submittedName>
</protein>
<proteinExistence type="predicted"/>